<dbReference type="OrthoDB" id="28322at2759"/>
<evidence type="ECO:0000256" key="3">
    <source>
        <dbReference type="ARBA" id="ARBA00023157"/>
    </source>
</evidence>
<keyword evidence="2" id="KW-0256">Endoplasmic reticulum</keyword>
<evidence type="ECO:0000259" key="6">
    <source>
        <dbReference type="Pfam" id="PF12999"/>
    </source>
</evidence>
<comment type="caution">
    <text evidence="8">The sequence shown here is derived from an EMBL/GenBank/DDBJ whole genome shotgun (WGS) entry which is preliminary data.</text>
</comment>
<keyword evidence="9" id="KW-1185">Reference proteome</keyword>
<feature type="chain" id="PRO_5004557836" description="Glucosidase 2 subunit beta" evidence="5">
    <location>
        <begin position="22"/>
        <end position="463"/>
    </location>
</feature>
<dbReference type="InterPro" id="IPR009011">
    <property type="entry name" value="Man6P_isomerase_rcpt-bd_dom_sf"/>
</dbReference>
<dbReference type="SUPFAM" id="SSF50911">
    <property type="entry name" value="Mannose 6-phosphate receptor domain"/>
    <property type="match status" value="1"/>
</dbReference>
<keyword evidence="8" id="KW-0418">Kinase</keyword>
<evidence type="ECO:0000259" key="7">
    <source>
        <dbReference type="Pfam" id="PF13015"/>
    </source>
</evidence>
<feature type="domain" description="Glucosidase II beta subunit N-terminal" evidence="6">
    <location>
        <begin position="16"/>
        <end position="189"/>
    </location>
</feature>
<organism evidence="8 9">
    <name type="scientific">Strigomonas culicis</name>
    <dbReference type="NCBI Taxonomy" id="28005"/>
    <lineage>
        <taxon>Eukaryota</taxon>
        <taxon>Discoba</taxon>
        <taxon>Euglenozoa</taxon>
        <taxon>Kinetoplastea</taxon>
        <taxon>Metakinetoplastina</taxon>
        <taxon>Trypanosomatida</taxon>
        <taxon>Trypanosomatidae</taxon>
        <taxon>Strigomonadinae</taxon>
        <taxon>Strigomonas</taxon>
    </lineage>
</organism>
<dbReference type="InterPro" id="IPR036607">
    <property type="entry name" value="PRKCSH"/>
</dbReference>
<dbReference type="AlphaFoldDB" id="S9U9R9"/>
<accession>S9U9R9</accession>
<dbReference type="GO" id="GO:0016301">
    <property type="term" value="F:kinase activity"/>
    <property type="evidence" value="ECO:0007669"/>
    <property type="project" value="UniProtKB-KW"/>
</dbReference>
<dbReference type="InterPro" id="IPR036055">
    <property type="entry name" value="LDL_receptor-like_sf"/>
</dbReference>
<keyword evidence="4" id="KW-0175">Coiled coil</keyword>
<evidence type="ECO:0000313" key="8">
    <source>
        <dbReference type="EMBL" id="EPY25663.1"/>
    </source>
</evidence>
<reference evidence="8 9" key="1">
    <citation type="journal article" date="2013" name="PLoS ONE">
        <title>Predicting the Proteins of Angomonas deanei, Strigomonas culicis and Their Respective Endosymbionts Reveals New Aspects of the Trypanosomatidae Family.</title>
        <authorList>
            <person name="Motta M.C."/>
            <person name="Martins A.C."/>
            <person name="de Souza S.S."/>
            <person name="Catta-Preta C.M."/>
            <person name="Silva R."/>
            <person name="Klein C.C."/>
            <person name="de Almeida L.G."/>
            <person name="de Lima Cunha O."/>
            <person name="Ciapina L.P."/>
            <person name="Brocchi M."/>
            <person name="Colabardini A.C."/>
            <person name="de Araujo Lima B."/>
            <person name="Machado C.R."/>
            <person name="de Almeida Soares C.M."/>
            <person name="Probst C.M."/>
            <person name="de Menezes C.B."/>
            <person name="Thompson C.E."/>
            <person name="Bartholomeu D.C."/>
            <person name="Gradia D.F."/>
            <person name="Pavoni D.P."/>
            <person name="Grisard E.C."/>
            <person name="Fantinatti-Garboggini F."/>
            <person name="Marchini F.K."/>
            <person name="Rodrigues-Luiz G.F."/>
            <person name="Wagner G."/>
            <person name="Goldman G.H."/>
            <person name="Fietto J.L."/>
            <person name="Elias M.C."/>
            <person name="Goldman M.H."/>
            <person name="Sagot M.F."/>
            <person name="Pereira M."/>
            <person name="Stoco P.H."/>
            <person name="de Mendonca-Neto R.P."/>
            <person name="Teixeira S.M."/>
            <person name="Maciel T.E."/>
            <person name="de Oliveira Mendes T.A."/>
            <person name="Urmenyi T.P."/>
            <person name="de Souza W."/>
            <person name="Schenkman S."/>
            <person name="de Vasconcelos A.T."/>
        </authorList>
    </citation>
    <scope>NUCLEOTIDE SEQUENCE [LARGE SCALE GENOMIC DNA]</scope>
</reference>
<dbReference type="PROSITE" id="PS51257">
    <property type="entry name" value="PROKAR_LIPOPROTEIN"/>
    <property type="match status" value="1"/>
</dbReference>
<feature type="signal peptide" evidence="5">
    <location>
        <begin position="1"/>
        <end position="21"/>
    </location>
</feature>
<dbReference type="Gene3D" id="2.70.130.10">
    <property type="entry name" value="Mannose-6-phosphate receptor binding domain"/>
    <property type="match status" value="1"/>
</dbReference>
<keyword evidence="3" id="KW-1015">Disulfide bond</keyword>
<protein>
    <recommendedName>
        <fullName evidence="1">Glucosidase 2 subunit beta</fullName>
    </recommendedName>
</protein>
<dbReference type="GO" id="GO:0006491">
    <property type="term" value="P:N-glycan processing"/>
    <property type="evidence" value="ECO:0007669"/>
    <property type="project" value="TreeGrafter"/>
</dbReference>
<name>S9U9R9_9TRYP</name>
<proteinExistence type="predicted"/>
<dbReference type="InterPro" id="IPR039794">
    <property type="entry name" value="Gtb1-like"/>
</dbReference>
<dbReference type="Pfam" id="PF12999">
    <property type="entry name" value="PRKCSH-like"/>
    <property type="match status" value="1"/>
</dbReference>
<dbReference type="GO" id="GO:0017177">
    <property type="term" value="C:glucosidase II complex"/>
    <property type="evidence" value="ECO:0007669"/>
    <property type="project" value="TreeGrafter"/>
</dbReference>
<evidence type="ECO:0000256" key="5">
    <source>
        <dbReference type="SAM" id="SignalP"/>
    </source>
</evidence>
<dbReference type="Pfam" id="PF13015">
    <property type="entry name" value="PRKCSH_1"/>
    <property type="match status" value="1"/>
</dbReference>
<gene>
    <name evidence="8" type="ORF">STCU_06580</name>
</gene>
<dbReference type="EMBL" id="ATMH01006580">
    <property type="protein sequence ID" value="EPY25663.1"/>
    <property type="molecule type" value="Genomic_DNA"/>
</dbReference>
<keyword evidence="5" id="KW-0732">Signal</keyword>
<evidence type="ECO:0000256" key="2">
    <source>
        <dbReference type="ARBA" id="ARBA00022824"/>
    </source>
</evidence>
<evidence type="ECO:0000256" key="1">
    <source>
        <dbReference type="ARBA" id="ARBA00022387"/>
    </source>
</evidence>
<dbReference type="Proteomes" id="UP000015354">
    <property type="component" value="Unassembled WGS sequence"/>
</dbReference>
<dbReference type="InterPro" id="IPR028146">
    <property type="entry name" value="PRKCSH_N"/>
</dbReference>
<dbReference type="SUPFAM" id="SSF57424">
    <property type="entry name" value="LDL receptor-like module"/>
    <property type="match status" value="1"/>
</dbReference>
<keyword evidence="8" id="KW-0808">Transferase</keyword>
<evidence type="ECO:0000256" key="4">
    <source>
        <dbReference type="SAM" id="Coils"/>
    </source>
</evidence>
<sequence length="463" mass="52405">MWKSVFFLLSLLCACVVSCVSFRGVPDGDRAQYFIDAEKKGEFTCFNNEKVIPFSHVNDDICDCSDGSDEPGTGACTLLKGTELRLMNNTWKFRCVNKGYEIQEIAHYKVNDGICDCCDGSDEVGTVPCVNNCAAIQDALAKARLEKEAILREARKLKQEYQQMAVQRLKELEENIISLEEKLKNETAEAAIVDAELEKMEKKEAEEKEKIVNTFIKWHEDNDNQQVCLNVTERMTCSDENVRRMRPCFDRVERYTSVVCHCADPSSPTERQFNFSCDHDVLDCFYVCSHGGEAGISVPSDGQYFRLDEADELRMKKSDLRESIEKAQKDLEFNRMVASKNGTMEFNLRLINGTFSILTNKCTFEFALFGEFNQLEGNARHKVGQFDSFGESLNSLWSQDGLDYTVLKYKYGAPCGQGRSRSGEVKLVCGTENKVLSGSEPSMCVYKLVFQTPFVVRTIRTSA</sequence>
<dbReference type="PANTHER" id="PTHR12630">
    <property type="entry name" value="N-LINKED OLIGOSACCHARIDE PROCESSING"/>
    <property type="match status" value="1"/>
</dbReference>
<feature type="coiled-coil region" evidence="4">
    <location>
        <begin position="133"/>
        <end position="210"/>
    </location>
</feature>
<dbReference type="PANTHER" id="PTHR12630:SF1">
    <property type="entry name" value="GLUCOSIDASE 2 SUBUNIT BETA"/>
    <property type="match status" value="1"/>
</dbReference>
<feature type="domain" description="Glucosidase 2 subunit beta-like" evidence="7">
    <location>
        <begin position="348"/>
        <end position="456"/>
    </location>
</feature>
<evidence type="ECO:0000313" key="9">
    <source>
        <dbReference type="Proteomes" id="UP000015354"/>
    </source>
</evidence>
<dbReference type="Gene3D" id="4.10.400.10">
    <property type="entry name" value="Low-density Lipoprotein Receptor"/>
    <property type="match status" value="1"/>
</dbReference>